<feature type="compositionally biased region" description="Pro residues" evidence="1">
    <location>
        <begin position="36"/>
        <end position="46"/>
    </location>
</feature>
<evidence type="ECO:0000313" key="2">
    <source>
        <dbReference type="EMBL" id="KAJ8786649.1"/>
    </source>
</evidence>
<evidence type="ECO:0000313" key="3">
    <source>
        <dbReference type="Proteomes" id="UP001159641"/>
    </source>
</evidence>
<dbReference type="EMBL" id="JAIQCJ010001983">
    <property type="protein sequence ID" value="KAJ8786649.1"/>
    <property type="molecule type" value="Genomic_DNA"/>
</dbReference>
<organism evidence="2 3">
    <name type="scientific">Eschrichtius robustus</name>
    <name type="common">California gray whale</name>
    <name type="synonym">Eschrichtius gibbosus</name>
    <dbReference type="NCBI Taxonomy" id="9764"/>
    <lineage>
        <taxon>Eukaryota</taxon>
        <taxon>Metazoa</taxon>
        <taxon>Chordata</taxon>
        <taxon>Craniata</taxon>
        <taxon>Vertebrata</taxon>
        <taxon>Euteleostomi</taxon>
        <taxon>Mammalia</taxon>
        <taxon>Eutheria</taxon>
        <taxon>Laurasiatheria</taxon>
        <taxon>Artiodactyla</taxon>
        <taxon>Whippomorpha</taxon>
        <taxon>Cetacea</taxon>
        <taxon>Mysticeti</taxon>
        <taxon>Eschrichtiidae</taxon>
        <taxon>Eschrichtius</taxon>
    </lineage>
</organism>
<feature type="region of interest" description="Disordered" evidence="1">
    <location>
        <begin position="22"/>
        <end position="53"/>
    </location>
</feature>
<accession>A0AB34H7G6</accession>
<gene>
    <name evidence="2" type="ORF">J1605_006138</name>
</gene>
<evidence type="ECO:0000256" key="1">
    <source>
        <dbReference type="SAM" id="MobiDB-lite"/>
    </source>
</evidence>
<sequence length="128" mass="13968">MGMWERLAGSTKAVSPALSIQAESIHHHGQKQLLPQPEPEQTPPPETKMSQPEEAVLPEAQESVLPPLHHVAMTPILDFNGSPKYSERGLPWWCSGCESACQCRGHGFDPWSGKIPHAGATKLVGHSY</sequence>
<reference evidence="2 3" key="1">
    <citation type="submission" date="2022-11" db="EMBL/GenBank/DDBJ databases">
        <title>Whole genome sequence of Eschrichtius robustus ER-17-0199.</title>
        <authorList>
            <person name="Bruniche-Olsen A."/>
            <person name="Black A.N."/>
            <person name="Fields C.J."/>
            <person name="Walden K."/>
            <person name="Dewoody J.A."/>
        </authorList>
    </citation>
    <scope>NUCLEOTIDE SEQUENCE [LARGE SCALE GENOMIC DNA]</scope>
    <source>
        <strain evidence="2">ER-17-0199</strain>
        <tissue evidence="2">Blubber</tissue>
    </source>
</reference>
<dbReference type="AlphaFoldDB" id="A0AB34H7G6"/>
<dbReference type="Proteomes" id="UP001159641">
    <property type="component" value="Unassembled WGS sequence"/>
</dbReference>
<proteinExistence type="predicted"/>
<name>A0AB34H7G6_ESCRO</name>
<keyword evidence="3" id="KW-1185">Reference proteome</keyword>
<comment type="caution">
    <text evidence="2">The sequence shown here is derived from an EMBL/GenBank/DDBJ whole genome shotgun (WGS) entry which is preliminary data.</text>
</comment>
<protein>
    <submittedName>
        <fullName evidence="2">Uncharacterized protein</fullName>
    </submittedName>
</protein>